<name>A0A1M6PM06_9BURK</name>
<dbReference type="Proteomes" id="UP000184395">
    <property type="component" value="Unassembled WGS sequence"/>
</dbReference>
<dbReference type="AlphaFoldDB" id="A0A1M6PM06"/>
<dbReference type="RefSeq" id="WP_073429190.1">
    <property type="nucleotide sequence ID" value="NZ_CADFGY010000015.1"/>
</dbReference>
<keyword evidence="5" id="KW-1185">Reference proteome</keyword>
<dbReference type="Proteomes" id="UP001264340">
    <property type="component" value="Unassembled WGS sequence"/>
</dbReference>
<dbReference type="OrthoDB" id="9006525at2"/>
<sequence length="153" mass="16673">MRALLRSIAAAALGAAAMYYLDNNSGRRRRAMLRDKLGSTGRRIVKRSRSQARRVAGSAYGMLHHAVSSAPTSDQQLTERVRARLGRTVRTPGAIDVTVDGHVACVGGHVLADEHDKVIREIRGVPGIERVDDRLCVHQQPGNVPELQGAVRH</sequence>
<accession>A0A1M6PM06</accession>
<proteinExistence type="predicted"/>
<reference evidence="2 5" key="2">
    <citation type="submission" date="2023-07" db="EMBL/GenBank/DDBJ databases">
        <title>Sorghum-associated microbial communities from plants grown in Nebraska, USA.</title>
        <authorList>
            <person name="Schachtman D."/>
        </authorList>
    </citation>
    <scope>NUCLEOTIDE SEQUENCE [LARGE SCALE GENOMIC DNA]</scope>
    <source>
        <strain evidence="2 5">DS1316</strain>
    </source>
</reference>
<reference evidence="3 4" key="1">
    <citation type="submission" date="2016-11" db="EMBL/GenBank/DDBJ databases">
        <authorList>
            <person name="Jaros S."/>
            <person name="Januszkiewicz K."/>
            <person name="Wedrychowicz H."/>
        </authorList>
    </citation>
    <scope>NUCLEOTIDE SEQUENCE [LARGE SCALE GENOMIC DNA]</scope>
    <source>
        <strain evidence="3 4">LMG 20594</strain>
    </source>
</reference>
<dbReference type="Pfam" id="PF04972">
    <property type="entry name" value="BON"/>
    <property type="match status" value="1"/>
</dbReference>
<evidence type="ECO:0000259" key="1">
    <source>
        <dbReference type="Pfam" id="PF04972"/>
    </source>
</evidence>
<feature type="domain" description="BON" evidence="1">
    <location>
        <begin position="73"/>
        <end position="137"/>
    </location>
</feature>
<dbReference type="InterPro" id="IPR007055">
    <property type="entry name" value="BON_dom"/>
</dbReference>
<protein>
    <submittedName>
        <fullName evidence="3">BON domain-containing protein</fullName>
    </submittedName>
    <submittedName>
        <fullName evidence="2">Osmotically-inducible protein OsmY</fullName>
    </submittedName>
</protein>
<evidence type="ECO:0000313" key="3">
    <source>
        <dbReference type="EMBL" id="SHK08887.1"/>
    </source>
</evidence>
<dbReference type="STRING" id="169427.SAMN05192548_101347"/>
<dbReference type="EMBL" id="JAVDRP010000001">
    <property type="protein sequence ID" value="MDR6406736.1"/>
    <property type="molecule type" value="Genomic_DNA"/>
</dbReference>
<evidence type="ECO:0000313" key="5">
    <source>
        <dbReference type="Proteomes" id="UP001264340"/>
    </source>
</evidence>
<dbReference type="EMBL" id="FRAB01000013">
    <property type="protein sequence ID" value="SHK08887.1"/>
    <property type="molecule type" value="Genomic_DNA"/>
</dbReference>
<gene>
    <name evidence="2" type="ORF">J2804_000124</name>
    <name evidence="3" type="ORF">SAMN05192548_101347</name>
</gene>
<organism evidence="3 4">
    <name type="scientific">Paraburkholderia terricola</name>
    <dbReference type="NCBI Taxonomy" id="169427"/>
    <lineage>
        <taxon>Bacteria</taxon>
        <taxon>Pseudomonadati</taxon>
        <taxon>Pseudomonadota</taxon>
        <taxon>Betaproteobacteria</taxon>
        <taxon>Burkholderiales</taxon>
        <taxon>Burkholderiaceae</taxon>
        <taxon>Paraburkholderia</taxon>
    </lineage>
</organism>
<evidence type="ECO:0000313" key="2">
    <source>
        <dbReference type="EMBL" id="MDR6406736.1"/>
    </source>
</evidence>
<evidence type="ECO:0000313" key="4">
    <source>
        <dbReference type="Proteomes" id="UP000184395"/>
    </source>
</evidence>